<accession>A0A4Y2BSJ6</accession>
<evidence type="ECO:0000313" key="2">
    <source>
        <dbReference type="Proteomes" id="UP000499080"/>
    </source>
</evidence>
<name>A0A4Y2BSJ6_ARAVE</name>
<protein>
    <submittedName>
        <fullName evidence="1">Uncharacterized protein</fullName>
    </submittedName>
</protein>
<dbReference type="Proteomes" id="UP000499080">
    <property type="component" value="Unassembled WGS sequence"/>
</dbReference>
<evidence type="ECO:0000313" key="1">
    <source>
        <dbReference type="EMBL" id="GBL94144.1"/>
    </source>
</evidence>
<proteinExistence type="predicted"/>
<gene>
    <name evidence="1" type="ORF">AVEN_163478_1</name>
</gene>
<sequence>MVGLYLVFGIVDDNGRAETRSYAKWYPHRHVPHHQMFTNLRLNLCEYGTFRSSRYNARHPLTPTLKEATFIVWNKILAQVYASLLLMSPYGCANSCVASEACITVNSKKFEHVLPMW</sequence>
<organism evidence="1 2">
    <name type="scientific">Araneus ventricosus</name>
    <name type="common">Orbweaver spider</name>
    <name type="synonym">Epeira ventricosa</name>
    <dbReference type="NCBI Taxonomy" id="182803"/>
    <lineage>
        <taxon>Eukaryota</taxon>
        <taxon>Metazoa</taxon>
        <taxon>Ecdysozoa</taxon>
        <taxon>Arthropoda</taxon>
        <taxon>Chelicerata</taxon>
        <taxon>Arachnida</taxon>
        <taxon>Araneae</taxon>
        <taxon>Araneomorphae</taxon>
        <taxon>Entelegynae</taxon>
        <taxon>Araneoidea</taxon>
        <taxon>Araneidae</taxon>
        <taxon>Araneus</taxon>
    </lineage>
</organism>
<dbReference type="AlphaFoldDB" id="A0A4Y2BSJ6"/>
<keyword evidence="2" id="KW-1185">Reference proteome</keyword>
<dbReference type="EMBL" id="BGPR01000100">
    <property type="protein sequence ID" value="GBL94144.1"/>
    <property type="molecule type" value="Genomic_DNA"/>
</dbReference>
<reference evidence="1 2" key="1">
    <citation type="journal article" date="2019" name="Sci. Rep.">
        <title>Orb-weaving spider Araneus ventricosus genome elucidates the spidroin gene catalogue.</title>
        <authorList>
            <person name="Kono N."/>
            <person name="Nakamura H."/>
            <person name="Ohtoshi R."/>
            <person name="Moran D.A.P."/>
            <person name="Shinohara A."/>
            <person name="Yoshida Y."/>
            <person name="Fujiwara M."/>
            <person name="Mori M."/>
            <person name="Tomita M."/>
            <person name="Arakawa K."/>
        </authorList>
    </citation>
    <scope>NUCLEOTIDE SEQUENCE [LARGE SCALE GENOMIC DNA]</scope>
</reference>
<comment type="caution">
    <text evidence="1">The sequence shown here is derived from an EMBL/GenBank/DDBJ whole genome shotgun (WGS) entry which is preliminary data.</text>
</comment>